<dbReference type="Proteomes" id="UP001159363">
    <property type="component" value="Chromosome X"/>
</dbReference>
<organism evidence="2 3">
    <name type="scientific">Dryococelus australis</name>
    <dbReference type="NCBI Taxonomy" id="614101"/>
    <lineage>
        <taxon>Eukaryota</taxon>
        <taxon>Metazoa</taxon>
        <taxon>Ecdysozoa</taxon>
        <taxon>Arthropoda</taxon>
        <taxon>Hexapoda</taxon>
        <taxon>Insecta</taxon>
        <taxon>Pterygota</taxon>
        <taxon>Neoptera</taxon>
        <taxon>Polyneoptera</taxon>
        <taxon>Phasmatodea</taxon>
        <taxon>Verophasmatodea</taxon>
        <taxon>Anareolatae</taxon>
        <taxon>Phasmatidae</taxon>
        <taxon>Eurycanthinae</taxon>
        <taxon>Dryococelus</taxon>
    </lineage>
</organism>
<dbReference type="PANTHER" id="PTHR19303">
    <property type="entry name" value="TRANSPOSON"/>
    <property type="match status" value="1"/>
</dbReference>
<proteinExistence type="predicted"/>
<gene>
    <name evidence="2" type="ORF">PR048_012632</name>
</gene>
<accession>A0ABQ9HQ22</accession>
<evidence type="ECO:0000313" key="2">
    <source>
        <dbReference type="EMBL" id="KAJ8886421.1"/>
    </source>
</evidence>
<dbReference type="Pfam" id="PF03184">
    <property type="entry name" value="DDE_1"/>
    <property type="match status" value="1"/>
</dbReference>
<sequence length="216" mass="24384">MDGSDNMKPLIISKFKTPRGLRGNILPCDYDYNKKARMTSAVFMRWLRCFEVKLGTANGKVILFVNNCPAYPELYNLRNIELVFLPKNTISILQPLDQGIFQQRSSPVGGQCSKKTIVNCFRDIHFVTPVKEEAAIHVFLAAASSKDPDDPPPVDGESQNLAPQQCLHCTFEEFVTADDDIAVWGTFDYVNYVQGQQESSDEKMGRVKQKNLFKLP</sequence>
<protein>
    <recommendedName>
        <fullName evidence="1">DDE-1 domain-containing protein</fullName>
    </recommendedName>
</protein>
<comment type="caution">
    <text evidence="2">The sequence shown here is derived from an EMBL/GenBank/DDBJ whole genome shotgun (WGS) entry which is preliminary data.</text>
</comment>
<dbReference type="PANTHER" id="PTHR19303:SF73">
    <property type="entry name" value="PROTEIN PDC2"/>
    <property type="match status" value="1"/>
</dbReference>
<dbReference type="InterPro" id="IPR050863">
    <property type="entry name" value="CenT-Element_Derived"/>
</dbReference>
<dbReference type="InterPro" id="IPR004875">
    <property type="entry name" value="DDE_SF_endonuclease_dom"/>
</dbReference>
<feature type="domain" description="DDE-1" evidence="1">
    <location>
        <begin position="2"/>
        <end position="119"/>
    </location>
</feature>
<reference evidence="2 3" key="1">
    <citation type="submission" date="2023-02" db="EMBL/GenBank/DDBJ databases">
        <title>LHISI_Scaffold_Assembly.</title>
        <authorList>
            <person name="Stuart O.P."/>
            <person name="Cleave R."/>
            <person name="Magrath M.J.L."/>
            <person name="Mikheyev A.S."/>
        </authorList>
    </citation>
    <scope>NUCLEOTIDE SEQUENCE [LARGE SCALE GENOMIC DNA]</scope>
    <source>
        <strain evidence="2">Daus_M_001</strain>
        <tissue evidence="2">Leg muscle</tissue>
    </source>
</reference>
<name>A0ABQ9HQ22_9NEOP</name>
<dbReference type="EMBL" id="JARBHB010000004">
    <property type="protein sequence ID" value="KAJ8886421.1"/>
    <property type="molecule type" value="Genomic_DNA"/>
</dbReference>
<evidence type="ECO:0000313" key="3">
    <source>
        <dbReference type="Proteomes" id="UP001159363"/>
    </source>
</evidence>
<keyword evidence="3" id="KW-1185">Reference proteome</keyword>
<evidence type="ECO:0000259" key="1">
    <source>
        <dbReference type="Pfam" id="PF03184"/>
    </source>
</evidence>